<evidence type="ECO:0000256" key="7">
    <source>
        <dbReference type="SAM" id="MobiDB-lite"/>
    </source>
</evidence>
<gene>
    <name evidence="9" type="ORF">TEA_000109</name>
</gene>
<dbReference type="GO" id="GO:0005634">
    <property type="term" value="C:nucleus"/>
    <property type="evidence" value="ECO:0007669"/>
    <property type="project" value="UniProtKB-SubCell"/>
</dbReference>
<dbReference type="SMART" id="SM00333">
    <property type="entry name" value="TUDOR"/>
    <property type="match status" value="1"/>
</dbReference>
<keyword evidence="3 6" id="KW-0805">Transcription regulation</keyword>
<evidence type="ECO:0000256" key="5">
    <source>
        <dbReference type="ARBA" id="ARBA00023242"/>
    </source>
</evidence>
<keyword evidence="10" id="KW-1185">Reference proteome</keyword>
<accession>A0A4S4EY20</accession>
<feature type="compositionally biased region" description="Basic and acidic residues" evidence="7">
    <location>
        <begin position="537"/>
        <end position="551"/>
    </location>
</feature>
<proteinExistence type="inferred from homology"/>
<name>A0A4S4EY20_CAMSN</name>
<evidence type="ECO:0000256" key="6">
    <source>
        <dbReference type="RuleBase" id="RU361124"/>
    </source>
</evidence>
<evidence type="ECO:0000256" key="4">
    <source>
        <dbReference type="ARBA" id="ARBA00023163"/>
    </source>
</evidence>
<dbReference type="InterPro" id="IPR024943">
    <property type="entry name" value="Enhancer_polycomb"/>
</dbReference>
<dbReference type="STRING" id="542762.A0A4S4EY20"/>
<evidence type="ECO:0000259" key="8">
    <source>
        <dbReference type="SMART" id="SM00333"/>
    </source>
</evidence>
<feature type="compositionally biased region" description="Basic and acidic residues" evidence="7">
    <location>
        <begin position="476"/>
        <end position="487"/>
    </location>
</feature>
<dbReference type="PANTHER" id="PTHR14898">
    <property type="entry name" value="ENHANCER OF POLYCOMB"/>
    <property type="match status" value="1"/>
</dbReference>
<evidence type="ECO:0000256" key="1">
    <source>
        <dbReference type="ARBA" id="ARBA00004123"/>
    </source>
</evidence>
<feature type="region of interest" description="Disordered" evidence="7">
    <location>
        <begin position="49"/>
        <end position="86"/>
    </location>
</feature>
<evidence type="ECO:0000313" key="10">
    <source>
        <dbReference type="Proteomes" id="UP000306102"/>
    </source>
</evidence>
<dbReference type="InterPro" id="IPR002999">
    <property type="entry name" value="Tudor"/>
</dbReference>
<evidence type="ECO:0000313" key="9">
    <source>
        <dbReference type="EMBL" id="THG21950.1"/>
    </source>
</evidence>
<keyword evidence="4 6" id="KW-0804">Transcription</keyword>
<comment type="subcellular location">
    <subcellularLocation>
        <location evidence="1 6">Nucleus</location>
    </subcellularLocation>
</comment>
<keyword evidence="5 6" id="KW-0539">Nucleus</keyword>
<feature type="compositionally biased region" description="Low complexity" evidence="7">
    <location>
        <begin position="327"/>
        <end position="336"/>
    </location>
</feature>
<dbReference type="Proteomes" id="UP000306102">
    <property type="component" value="Unassembled WGS sequence"/>
</dbReference>
<reference evidence="9 10" key="1">
    <citation type="journal article" date="2018" name="Proc. Natl. Acad. Sci. U.S.A.">
        <title>Draft genome sequence of Camellia sinensis var. sinensis provides insights into the evolution of the tea genome and tea quality.</title>
        <authorList>
            <person name="Wei C."/>
            <person name="Yang H."/>
            <person name="Wang S."/>
            <person name="Zhao J."/>
            <person name="Liu C."/>
            <person name="Gao L."/>
            <person name="Xia E."/>
            <person name="Lu Y."/>
            <person name="Tai Y."/>
            <person name="She G."/>
            <person name="Sun J."/>
            <person name="Cao H."/>
            <person name="Tong W."/>
            <person name="Gao Q."/>
            <person name="Li Y."/>
            <person name="Deng W."/>
            <person name="Jiang X."/>
            <person name="Wang W."/>
            <person name="Chen Q."/>
            <person name="Zhang S."/>
            <person name="Li H."/>
            <person name="Wu J."/>
            <person name="Wang P."/>
            <person name="Li P."/>
            <person name="Shi C."/>
            <person name="Zheng F."/>
            <person name="Jian J."/>
            <person name="Huang B."/>
            <person name="Shan D."/>
            <person name="Shi M."/>
            <person name="Fang C."/>
            <person name="Yue Y."/>
            <person name="Li F."/>
            <person name="Li D."/>
            <person name="Wei S."/>
            <person name="Han B."/>
            <person name="Jiang C."/>
            <person name="Yin Y."/>
            <person name="Xia T."/>
            <person name="Zhang Z."/>
            <person name="Bennetzen J.L."/>
            <person name="Zhao S."/>
            <person name="Wan X."/>
        </authorList>
    </citation>
    <scope>NUCLEOTIDE SEQUENCE [LARGE SCALE GENOMIC DNA]</scope>
    <source>
        <strain evidence="10">cv. Shuchazao</strain>
        <tissue evidence="9">Leaf</tissue>
    </source>
</reference>
<feature type="domain" description="Tudor" evidence="8">
    <location>
        <begin position="402"/>
        <end position="460"/>
    </location>
</feature>
<comment type="caution">
    <text evidence="9">The sequence shown here is derived from an EMBL/GenBank/DDBJ whole genome shotgun (WGS) entry which is preliminary data.</text>
</comment>
<dbReference type="GO" id="GO:0035267">
    <property type="term" value="C:NuA4 histone acetyltransferase complex"/>
    <property type="evidence" value="ECO:0007669"/>
    <property type="project" value="InterPro"/>
</dbReference>
<sequence>MLRRFDLRDSMEDMSVSRVLGLSAGKSGGAEISRKTRSLDIQSLYKASVSKKEGNNKRKSVVVDDGEVRKKKRKSRKEVSLSSFEQADKKSRNSLDEVYGDGVSSDSRYSEKLHLGLSRKLDSSGGFNSISLNLDGNGSVIRIPKRRRDFVGRKKCEKNKVSRSLATSSSRVGGSVDQIVKLNDECKKFEGNQVSNKLGPTGGKASSAGQTVKLNDDSAGKVVSPNPKVKEKTGFDDSKENRTSRVNSARHAKEEDGHLIVNNGDVSSKRRRSNHRKRNELSSGSESLGKKVEPLADNSPDEDEENLEQNAARMLSSRFDPRCTGFSSKSRSTASSNTNELSFLVPSAQDFVGGTESLSAVLESTSVDTASRILRPRSQHKEKGLLRKRRHFYEVLSRDLDAKWVLNRKIKVFWPLDESWYFGLVNDYDPKTKLHHIKYDDRDEEWVNLENERFKLLLLPSEVPRKIEAKTAPTGNKHDDKGKRELTSDDDSFVGSYMDSEPIISWLVRSSHRVKSSPLDVSKRQKTSLLSTKTDGEHECLDMGSSERDMNKPSSNSALRDGFTGTRRGKKLVLEGSCCAKDSKSPVVYFRRRFHKKDKGLCNELEDNNAWGSTPVSVTSLVPVGHNFHASKADEISLGHMDSEGLLWSVDNSGLLKLTVPLVNYKQFRFELGCPLPVLRYIYLAENSWLIRVVLLLHYGTLMTTWPKVHLEMLFVDNIVGLRFLLFEGCLKQAVAFVFLVLTVFYQPNNVHGKYVDMEMPVTSIRFKLSCIEDLRKQLVFAFYSFSKVKYSKWLYLDCKLQQHCLLTKQLPLSECTYDNIKALEGGRNQLRLSSSNGELSAFEGLRKKSMHGILPIGASRESCVVAMNQSSCNSDAKHGIFFPFSLSFTAAPSFFLSLHLKLLMENSVACISHDLMYSLEHSENTGQPIADSCTVIQDCSESALEITPEGNPATSMREAESSEWLPCAKSQLGPDTISECNDLAWNMSDGIVRSPNPSGSRSVWHHNNNSSNCSFGDTSHLWPNGKADFISNGFGNGPKKPRTQVQYTLPFGGFNSRSKHPMHSPRGLPYKRIRKANEKRTSDGSRNSHRNFELLACDANVLITIGDRGWREFGARVVLELADHNEWRLAVKLSGTTKYSYKAHQFLQPGSTNRYTHAMMWRGGKDWVLEFPDRSQWMLFKELHEECHNRNIRAASVKNIPIPGVHLIEECDDGTEVPFIRSSPKYFRQVETDVDMAMDPSRILYDMDSDDEQWISENRKSSHAHVSKCEEISEELFEKTMDIFEKVAYAQQRDHFTSDEIEKFVVGVGPMEVIKVIHEHWRLKKQRKGLPLIRHLQRDHFTSDEIEKFVVGVGPMEVIKVIHEHWRLKRQRKGLPLIRHLQPPLWERYEQQVRDWEQTMAKANTVLTNGSHGKAPPMEKPPMFAFCLKPRGLEVPNKGSKHRPHRKFLVSGHNHAGLVDQDGLHAFGRRSNGFAFGDEKVMFEGNNHESDAFPLFQTSTKVFSPRAAGGSAYFPLSSDWSEWNRHPKLHRNKSKKSGTFLSPNNPPMVASYNQRAIGKRNGVHRWNMGFPEWPSQKHYQSEGSLRHGVEQLDGSDLDEFRLRDASGAAQHALNMAKLKRENAQRLLYRADLAIHKAVVALMTAEAIKAASEDSNGDV</sequence>
<feature type="compositionally biased region" description="Basic residues" evidence="7">
    <location>
        <begin position="269"/>
        <end position="278"/>
    </location>
</feature>
<evidence type="ECO:0000256" key="3">
    <source>
        <dbReference type="ARBA" id="ARBA00023015"/>
    </source>
</evidence>
<comment type="similarity">
    <text evidence="2 6">Belongs to the enhancer of polycomb family.</text>
</comment>
<feature type="region of interest" description="Disordered" evidence="7">
    <location>
        <begin position="192"/>
        <end position="338"/>
    </location>
</feature>
<evidence type="ECO:0000256" key="2">
    <source>
        <dbReference type="ARBA" id="ARBA00008035"/>
    </source>
</evidence>
<dbReference type="GO" id="GO:0006357">
    <property type="term" value="P:regulation of transcription by RNA polymerase II"/>
    <property type="evidence" value="ECO:0007669"/>
    <property type="project" value="InterPro"/>
</dbReference>
<dbReference type="Pfam" id="PF10513">
    <property type="entry name" value="EPL1"/>
    <property type="match status" value="1"/>
</dbReference>
<dbReference type="EMBL" id="SDRB02001087">
    <property type="protein sequence ID" value="THG21950.1"/>
    <property type="molecule type" value="Genomic_DNA"/>
</dbReference>
<protein>
    <recommendedName>
        <fullName evidence="6">Enhancer of polycomb-like protein</fullName>
    </recommendedName>
</protein>
<dbReference type="Gene3D" id="2.30.30.140">
    <property type="match status" value="1"/>
</dbReference>
<organism evidence="9 10">
    <name type="scientific">Camellia sinensis var. sinensis</name>
    <name type="common">China tea</name>
    <dbReference type="NCBI Taxonomy" id="542762"/>
    <lineage>
        <taxon>Eukaryota</taxon>
        <taxon>Viridiplantae</taxon>
        <taxon>Streptophyta</taxon>
        <taxon>Embryophyta</taxon>
        <taxon>Tracheophyta</taxon>
        <taxon>Spermatophyta</taxon>
        <taxon>Magnoliopsida</taxon>
        <taxon>eudicotyledons</taxon>
        <taxon>Gunneridae</taxon>
        <taxon>Pentapetalae</taxon>
        <taxon>asterids</taxon>
        <taxon>Ericales</taxon>
        <taxon>Theaceae</taxon>
        <taxon>Camellia</taxon>
    </lineage>
</organism>
<dbReference type="CDD" id="cd20404">
    <property type="entry name" value="Tudor_Agenet_AtEML-like"/>
    <property type="match status" value="1"/>
</dbReference>
<feature type="compositionally biased region" description="Basic and acidic residues" evidence="7">
    <location>
        <begin position="228"/>
        <end position="243"/>
    </location>
</feature>
<feature type="region of interest" description="Disordered" evidence="7">
    <location>
        <begin position="537"/>
        <end position="562"/>
    </location>
</feature>
<dbReference type="InterPro" id="IPR019542">
    <property type="entry name" value="Enhancer_polycomb-like_N"/>
</dbReference>
<feature type="region of interest" description="Disordered" evidence="7">
    <location>
        <begin position="468"/>
        <end position="488"/>
    </location>
</feature>